<organism evidence="1 2">
    <name type="scientific">Dorea ammoniilytica</name>
    <dbReference type="NCBI Taxonomy" id="2981788"/>
    <lineage>
        <taxon>Bacteria</taxon>
        <taxon>Bacillati</taxon>
        <taxon>Bacillota</taxon>
        <taxon>Clostridia</taxon>
        <taxon>Lachnospirales</taxon>
        <taxon>Lachnospiraceae</taxon>
        <taxon>Dorea</taxon>
    </lineage>
</organism>
<dbReference type="EMBL" id="JAOQJV010000015">
    <property type="protein sequence ID" value="MCU6700627.1"/>
    <property type="molecule type" value="Genomic_DNA"/>
</dbReference>
<gene>
    <name evidence="1" type="ORF">OCV65_10345</name>
</gene>
<keyword evidence="2" id="KW-1185">Reference proteome</keyword>
<sequence length="54" mass="6649">MYQEDDNLDMEAIEYYRSLPQEELERLMKEEEERILKEIKESRNDRGSHACKKE</sequence>
<name>A0ABT2S877_9FIRM</name>
<evidence type="ECO:0008006" key="3">
    <source>
        <dbReference type="Google" id="ProtNLM"/>
    </source>
</evidence>
<evidence type="ECO:0000313" key="2">
    <source>
        <dbReference type="Proteomes" id="UP001207605"/>
    </source>
</evidence>
<accession>A0ABT2S877</accession>
<evidence type="ECO:0000313" key="1">
    <source>
        <dbReference type="EMBL" id="MCU6700627.1"/>
    </source>
</evidence>
<protein>
    <recommendedName>
        <fullName evidence="3">Complexin-2</fullName>
    </recommendedName>
</protein>
<proteinExistence type="predicted"/>
<dbReference type="Proteomes" id="UP001207605">
    <property type="component" value="Unassembled WGS sequence"/>
</dbReference>
<reference evidence="1 2" key="1">
    <citation type="journal article" date="2021" name="ISME Commun">
        <title>Automated analysis of genomic sequences facilitates high-throughput and comprehensive description of bacteria.</title>
        <authorList>
            <person name="Hitch T.C.A."/>
        </authorList>
    </citation>
    <scope>NUCLEOTIDE SEQUENCE [LARGE SCALE GENOMIC DNA]</scope>
    <source>
        <strain evidence="1 2">Sanger_02</strain>
    </source>
</reference>
<dbReference type="RefSeq" id="WP_262581975.1">
    <property type="nucleotide sequence ID" value="NZ_JAOQJV010000015.1"/>
</dbReference>
<comment type="caution">
    <text evidence="1">The sequence shown here is derived from an EMBL/GenBank/DDBJ whole genome shotgun (WGS) entry which is preliminary data.</text>
</comment>